<keyword evidence="7" id="KW-1185">Reference proteome</keyword>
<proteinExistence type="predicted"/>
<dbReference type="SUPFAM" id="SSF50630">
    <property type="entry name" value="Acid proteases"/>
    <property type="match status" value="1"/>
</dbReference>
<keyword evidence="1" id="KW-0645">Protease</keyword>
<comment type="caution">
    <text evidence="6">The sequence shown here is derived from an EMBL/GenBank/DDBJ whole genome shotgun (WGS) entry which is preliminary data.</text>
</comment>
<dbReference type="GO" id="GO:0004190">
    <property type="term" value="F:aspartic-type endopeptidase activity"/>
    <property type="evidence" value="ECO:0007669"/>
    <property type="project" value="UniProtKB-KW"/>
</dbReference>
<feature type="compositionally biased region" description="Basic and acidic residues" evidence="4">
    <location>
        <begin position="1"/>
        <end position="21"/>
    </location>
</feature>
<dbReference type="PANTHER" id="PTHR19422:SF123">
    <property type="entry name" value="RT1 CLASS I, LOCUS CE15"/>
    <property type="match status" value="1"/>
</dbReference>
<sequence length="321" mass="36128">MVEAGKRETERGVATCDDTKYPAHSNTQRPRCRPISTRTENNSFRGSPQDEEDDFYSQIQVGTRRQLVSDLSVQLENDSIYKIATGKHVPLNGPFDILIIGDPFYKPAELAVIPEVQTLEPGEEIFISVMCLDYPYFLPANVPIAQAFLLPKPLPETVPQNPTVLWVQIRGSKKPIYKGTLFSKGEKVKRLGVMDTGADVTLVAKSEWPPYWELEPVAGFISGIGGVATSWRAKRNVVISGLEGKWDGKLRDPLLILEWIFLHAQPNKTITTPQEAIAAIIRKELGEKAAEEGQLLWRIPESFPIFLERDWDLDMDQALDW</sequence>
<name>A0A8K1G552_9PASS</name>
<keyword evidence="2" id="KW-0064">Aspartyl protease</keyword>
<feature type="region of interest" description="Disordered" evidence="4">
    <location>
        <begin position="1"/>
        <end position="53"/>
    </location>
</feature>
<organism evidence="6 7">
    <name type="scientific">Zosterops borbonicus</name>
    <dbReference type="NCBI Taxonomy" id="364589"/>
    <lineage>
        <taxon>Eukaryota</taxon>
        <taxon>Metazoa</taxon>
        <taxon>Chordata</taxon>
        <taxon>Craniata</taxon>
        <taxon>Vertebrata</taxon>
        <taxon>Euteleostomi</taxon>
        <taxon>Archelosauria</taxon>
        <taxon>Archosauria</taxon>
        <taxon>Dinosauria</taxon>
        <taxon>Saurischia</taxon>
        <taxon>Theropoda</taxon>
        <taxon>Coelurosauria</taxon>
        <taxon>Aves</taxon>
        <taxon>Neognathae</taxon>
        <taxon>Neoaves</taxon>
        <taxon>Telluraves</taxon>
        <taxon>Australaves</taxon>
        <taxon>Passeriformes</taxon>
        <taxon>Sylvioidea</taxon>
        <taxon>Zosteropidae</taxon>
        <taxon>Zosterops</taxon>
    </lineage>
</organism>
<feature type="domain" description="Peptidase A2" evidence="5">
    <location>
        <begin position="190"/>
        <end position="285"/>
    </location>
</feature>
<keyword evidence="3" id="KW-0378">Hydrolase</keyword>
<dbReference type="Proteomes" id="UP000796761">
    <property type="component" value="Unassembled WGS sequence"/>
</dbReference>
<dbReference type="PROSITE" id="PS50175">
    <property type="entry name" value="ASP_PROT_RETROV"/>
    <property type="match status" value="1"/>
</dbReference>
<reference evidence="6" key="1">
    <citation type="submission" date="2019-04" db="EMBL/GenBank/DDBJ databases">
        <title>Genome assembly of Zosterops borbonicus 15179.</title>
        <authorList>
            <person name="Leroy T."/>
            <person name="Anselmetti Y."/>
            <person name="Tilak M.-K."/>
            <person name="Nabholz B."/>
        </authorList>
    </citation>
    <scope>NUCLEOTIDE SEQUENCE</scope>
    <source>
        <strain evidence="6">HGM_15179</strain>
        <tissue evidence="6">Muscle</tissue>
    </source>
</reference>
<evidence type="ECO:0000313" key="7">
    <source>
        <dbReference type="Proteomes" id="UP000796761"/>
    </source>
</evidence>
<dbReference type="OrthoDB" id="9217944at2759"/>
<feature type="compositionally biased region" description="Polar residues" evidence="4">
    <location>
        <begin position="36"/>
        <end position="46"/>
    </location>
</feature>
<protein>
    <recommendedName>
        <fullName evidence="5">Peptidase A2 domain-containing protein</fullName>
    </recommendedName>
</protein>
<accession>A0A8K1G552</accession>
<dbReference type="InterPro" id="IPR051592">
    <property type="entry name" value="HERV-K_Pro_peptidase_A2"/>
</dbReference>
<dbReference type="Pfam" id="PF00077">
    <property type="entry name" value="RVP"/>
    <property type="match status" value="1"/>
</dbReference>
<gene>
    <name evidence="6" type="ORF">HGM15179_015288</name>
</gene>
<evidence type="ECO:0000256" key="3">
    <source>
        <dbReference type="ARBA" id="ARBA00022801"/>
    </source>
</evidence>
<dbReference type="InterPro" id="IPR001995">
    <property type="entry name" value="Peptidase_A2_cat"/>
</dbReference>
<evidence type="ECO:0000256" key="2">
    <source>
        <dbReference type="ARBA" id="ARBA00022750"/>
    </source>
</evidence>
<evidence type="ECO:0000313" key="6">
    <source>
        <dbReference type="EMBL" id="TRZ11827.1"/>
    </source>
</evidence>
<dbReference type="AlphaFoldDB" id="A0A8K1G552"/>
<dbReference type="InterPro" id="IPR021109">
    <property type="entry name" value="Peptidase_aspartic_dom_sf"/>
</dbReference>
<dbReference type="PANTHER" id="PTHR19422">
    <property type="entry name" value="GAG RETROVIRAL POLYPROTEIN"/>
    <property type="match status" value="1"/>
</dbReference>
<dbReference type="Gene3D" id="2.40.70.10">
    <property type="entry name" value="Acid Proteases"/>
    <property type="match status" value="1"/>
</dbReference>
<evidence type="ECO:0000256" key="1">
    <source>
        <dbReference type="ARBA" id="ARBA00022670"/>
    </source>
</evidence>
<dbReference type="EMBL" id="SWJQ01000658">
    <property type="protein sequence ID" value="TRZ11827.1"/>
    <property type="molecule type" value="Genomic_DNA"/>
</dbReference>
<dbReference type="GO" id="GO:0006508">
    <property type="term" value="P:proteolysis"/>
    <property type="evidence" value="ECO:0007669"/>
    <property type="project" value="UniProtKB-KW"/>
</dbReference>
<evidence type="ECO:0000256" key="4">
    <source>
        <dbReference type="SAM" id="MobiDB-lite"/>
    </source>
</evidence>
<dbReference type="InterPro" id="IPR018061">
    <property type="entry name" value="Retropepsins"/>
</dbReference>
<evidence type="ECO:0000259" key="5">
    <source>
        <dbReference type="PROSITE" id="PS50175"/>
    </source>
</evidence>